<dbReference type="InterPro" id="IPR039424">
    <property type="entry name" value="SBP_5"/>
</dbReference>
<reference evidence="7 8" key="1">
    <citation type="submission" date="2024-06" db="EMBL/GenBank/DDBJ databases">
        <title>The Natural Products Discovery Center: Release of the First 8490 Sequenced Strains for Exploring Actinobacteria Biosynthetic Diversity.</title>
        <authorList>
            <person name="Kalkreuter E."/>
            <person name="Kautsar S.A."/>
            <person name="Yang D."/>
            <person name="Bader C.D."/>
            <person name="Teijaro C.N."/>
            <person name="Fluegel L."/>
            <person name="Davis C.M."/>
            <person name="Simpson J.R."/>
            <person name="Lauterbach L."/>
            <person name="Steele A.D."/>
            <person name="Gui C."/>
            <person name="Meng S."/>
            <person name="Li G."/>
            <person name="Viehrig K."/>
            <person name="Ye F."/>
            <person name="Su P."/>
            <person name="Kiefer A.F."/>
            <person name="Nichols A."/>
            <person name="Cepeda A.J."/>
            <person name="Yan W."/>
            <person name="Fan B."/>
            <person name="Jiang Y."/>
            <person name="Adhikari A."/>
            <person name="Zheng C.-J."/>
            <person name="Schuster L."/>
            <person name="Cowan T.M."/>
            <person name="Smanski M.J."/>
            <person name="Chevrette M.G."/>
            <person name="De Carvalho L.P.S."/>
            <person name="Shen B."/>
        </authorList>
    </citation>
    <scope>NUCLEOTIDE SEQUENCE [LARGE SCALE GENOMIC DNA]</scope>
    <source>
        <strain evidence="7 8">NPDC050671</strain>
    </source>
</reference>
<dbReference type="PROSITE" id="PS51257">
    <property type="entry name" value="PROKAR_LIPOPROTEIN"/>
    <property type="match status" value="1"/>
</dbReference>
<dbReference type="EMBL" id="JBFAIH010000002">
    <property type="protein sequence ID" value="MEV0362366.1"/>
    <property type="molecule type" value="Genomic_DNA"/>
</dbReference>
<evidence type="ECO:0000313" key="8">
    <source>
        <dbReference type="Proteomes" id="UP001551658"/>
    </source>
</evidence>
<evidence type="ECO:0000259" key="6">
    <source>
        <dbReference type="Pfam" id="PF00496"/>
    </source>
</evidence>
<proteinExistence type="inferred from homology"/>
<evidence type="ECO:0000313" key="7">
    <source>
        <dbReference type="EMBL" id="MEV0362366.1"/>
    </source>
</evidence>
<sequence length="291" mass="31756">MMIRRCCLLVAALVCLASLLTACSGANREKPAGNVPVPGGTARIVQITEPRSLDPATLSNQWVLNAMLGNALFGTLMINDPETGELRFTMAQSFATRDGGATFELTLRPDLRFSDGSPLDAAAVKYNWDRIKDPANGSAYLQEASMVVATEVVDSTRLAVTMAEPVPNFAEAVYGQVVELRRTNDFDMTTSSANFADPEPALWSVFHRNSRRNLSGIADAELSRALQDGRTGTTSRQRADAYRRVQERLNALVPVIFQVSNEPSVVTRRNVGGVVQYAYGSLLPEELWVEN</sequence>
<evidence type="ECO:0000256" key="4">
    <source>
        <dbReference type="ARBA" id="ARBA00022729"/>
    </source>
</evidence>
<comment type="similarity">
    <text evidence="2">Belongs to the bacterial solute-binding protein 5 family.</text>
</comment>
<evidence type="ECO:0000256" key="3">
    <source>
        <dbReference type="ARBA" id="ARBA00022448"/>
    </source>
</evidence>
<dbReference type="SUPFAM" id="SSF53850">
    <property type="entry name" value="Periplasmic binding protein-like II"/>
    <property type="match status" value="2"/>
</dbReference>
<dbReference type="Gene3D" id="3.10.105.10">
    <property type="entry name" value="Dipeptide-binding Protein, Domain 3"/>
    <property type="match status" value="1"/>
</dbReference>
<evidence type="ECO:0000256" key="1">
    <source>
        <dbReference type="ARBA" id="ARBA00004196"/>
    </source>
</evidence>
<dbReference type="RefSeq" id="WP_357974700.1">
    <property type="nucleotide sequence ID" value="NZ_JBFAIH010000002.1"/>
</dbReference>
<dbReference type="Gene3D" id="3.90.76.10">
    <property type="entry name" value="Dipeptide-binding Protein, Domain 1"/>
    <property type="match status" value="1"/>
</dbReference>
<name>A0ABV3F3U2_9NOCA</name>
<keyword evidence="3" id="KW-0813">Transport</keyword>
<dbReference type="Proteomes" id="UP001551658">
    <property type="component" value="Unassembled WGS sequence"/>
</dbReference>
<feature type="signal peptide" evidence="5">
    <location>
        <begin position="1"/>
        <end position="22"/>
    </location>
</feature>
<dbReference type="PANTHER" id="PTHR30290:SF10">
    <property type="entry name" value="PERIPLASMIC OLIGOPEPTIDE-BINDING PROTEIN-RELATED"/>
    <property type="match status" value="1"/>
</dbReference>
<protein>
    <submittedName>
        <fullName evidence="7">ABC transporter substrate-binding protein</fullName>
    </submittedName>
</protein>
<comment type="caution">
    <text evidence="7">The sequence shown here is derived from an EMBL/GenBank/DDBJ whole genome shotgun (WGS) entry which is preliminary data.</text>
</comment>
<gene>
    <name evidence="7" type="ORF">AB0H72_06645</name>
</gene>
<keyword evidence="8" id="KW-1185">Reference proteome</keyword>
<comment type="subcellular location">
    <subcellularLocation>
        <location evidence="1">Cell envelope</location>
    </subcellularLocation>
</comment>
<feature type="chain" id="PRO_5046161285" evidence="5">
    <location>
        <begin position="23"/>
        <end position="291"/>
    </location>
</feature>
<feature type="domain" description="Solute-binding protein family 5" evidence="6">
    <location>
        <begin position="90"/>
        <end position="178"/>
    </location>
</feature>
<dbReference type="Pfam" id="PF00496">
    <property type="entry name" value="SBP_bac_5"/>
    <property type="match status" value="1"/>
</dbReference>
<dbReference type="PANTHER" id="PTHR30290">
    <property type="entry name" value="PERIPLASMIC BINDING COMPONENT OF ABC TRANSPORTER"/>
    <property type="match status" value="1"/>
</dbReference>
<evidence type="ECO:0000256" key="5">
    <source>
        <dbReference type="SAM" id="SignalP"/>
    </source>
</evidence>
<keyword evidence="4 5" id="KW-0732">Signal</keyword>
<evidence type="ECO:0000256" key="2">
    <source>
        <dbReference type="ARBA" id="ARBA00005695"/>
    </source>
</evidence>
<accession>A0ABV3F3U2</accession>
<dbReference type="InterPro" id="IPR000914">
    <property type="entry name" value="SBP_5_dom"/>
</dbReference>
<organism evidence="7 8">
    <name type="scientific">Nocardia fusca</name>
    <dbReference type="NCBI Taxonomy" id="941183"/>
    <lineage>
        <taxon>Bacteria</taxon>
        <taxon>Bacillati</taxon>
        <taxon>Actinomycetota</taxon>
        <taxon>Actinomycetes</taxon>
        <taxon>Mycobacteriales</taxon>
        <taxon>Nocardiaceae</taxon>
        <taxon>Nocardia</taxon>
    </lineage>
</organism>